<dbReference type="PROSITE" id="PS00039">
    <property type="entry name" value="DEAD_ATP_HELICASE"/>
    <property type="match status" value="1"/>
</dbReference>
<reference evidence="13 14" key="1">
    <citation type="submission" date="2019-12" db="EMBL/GenBank/DDBJ databases">
        <authorList>
            <person name="Alioto T."/>
            <person name="Alioto T."/>
            <person name="Gomez Garrido J."/>
        </authorList>
    </citation>
    <scope>NUCLEOTIDE SEQUENCE [LARGE SCALE GENOMIC DNA]</scope>
</reference>
<evidence type="ECO:0000259" key="11">
    <source>
        <dbReference type="PROSITE" id="PS51194"/>
    </source>
</evidence>
<dbReference type="EMBL" id="CACTIH010004033">
    <property type="protein sequence ID" value="CAA2988867.1"/>
    <property type="molecule type" value="Genomic_DNA"/>
</dbReference>
<dbReference type="InterPro" id="IPR001202">
    <property type="entry name" value="WW_dom"/>
</dbReference>
<dbReference type="Pfam" id="PF00270">
    <property type="entry name" value="DEAD"/>
    <property type="match status" value="1"/>
</dbReference>
<dbReference type="PROSITE" id="PS51192">
    <property type="entry name" value="HELICASE_ATP_BIND_1"/>
    <property type="match status" value="1"/>
</dbReference>
<evidence type="ECO:0000256" key="3">
    <source>
        <dbReference type="ARBA" id="ARBA00022801"/>
    </source>
</evidence>
<keyword evidence="3" id="KW-0378">Hydrolase</keyword>
<dbReference type="InterPro" id="IPR001650">
    <property type="entry name" value="Helicase_C-like"/>
</dbReference>
<keyword evidence="5" id="KW-0067">ATP-binding</keyword>
<accession>A0A8S0S9R8</accession>
<dbReference type="FunFam" id="3.40.50.300:FF:000079">
    <property type="entry name" value="probable ATP-dependent RNA helicase DDX17"/>
    <property type="match status" value="1"/>
</dbReference>
<evidence type="ECO:0000256" key="5">
    <source>
        <dbReference type="ARBA" id="ARBA00022840"/>
    </source>
</evidence>
<dbReference type="OrthoDB" id="196131at2759"/>
<feature type="compositionally biased region" description="Low complexity" evidence="8">
    <location>
        <begin position="164"/>
        <end position="190"/>
    </location>
</feature>
<dbReference type="SMART" id="SM00490">
    <property type="entry name" value="HELICc"/>
    <property type="match status" value="1"/>
</dbReference>
<feature type="region of interest" description="Disordered" evidence="8">
    <location>
        <begin position="303"/>
        <end position="332"/>
    </location>
</feature>
<dbReference type="Pfam" id="PF00397">
    <property type="entry name" value="WW"/>
    <property type="match status" value="1"/>
</dbReference>
<dbReference type="Proteomes" id="UP000594638">
    <property type="component" value="Unassembled WGS sequence"/>
</dbReference>
<keyword evidence="2" id="KW-0547">Nucleotide-binding</keyword>
<dbReference type="Gramene" id="OE9A014310T2">
    <property type="protein sequence ID" value="OE9A014310C2"/>
    <property type="gene ID" value="OE9A014310"/>
</dbReference>
<keyword evidence="4 13" id="KW-0347">Helicase</keyword>
<dbReference type="GO" id="GO:0003723">
    <property type="term" value="F:RNA binding"/>
    <property type="evidence" value="ECO:0007669"/>
    <property type="project" value="UniProtKB-KW"/>
</dbReference>
<dbReference type="InterPro" id="IPR014014">
    <property type="entry name" value="RNA_helicase_DEAD_Q_motif"/>
</dbReference>
<feature type="compositionally biased region" description="Polar residues" evidence="8">
    <location>
        <begin position="312"/>
        <end position="329"/>
    </location>
</feature>
<evidence type="ECO:0000256" key="7">
    <source>
        <dbReference type="PROSITE-ProRule" id="PRU00552"/>
    </source>
</evidence>
<dbReference type="InterPro" id="IPR036020">
    <property type="entry name" value="WW_dom_sf"/>
</dbReference>
<dbReference type="GO" id="GO:0016787">
    <property type="term" value="F:hydrolase activity"/>
    <property type="evidence" value="ECO:0007669"/>
    <property type="project" value="UniProtKB-KW"/>
</dbReference>
<feature type="region of interest" description="Disordered" evidence="8">
    <location>
        <begin position="1202"/>
        <end position="1223"/>
    </location>
</feature>
<evidence type="ECO:0000256" key="1">
    <source>
        <dbReference type="ARBA" id="ARBA00012552"/>
    </source>
</evidence>
<dbReference type="FunFam" id="3.40.50.300:FF:000008">
    <property type="entry name" value="ATP-dependent RNA helicase RhlB"/>
    <property type="match status" value="1"/>
</dbReference>
<dbReference type="GO" id="GO:0005524">
    <property type="term" value="F:ATP binding"/>
    <property type="evidence" value="ECO:0007669"/>
    <property type="project" value="UniProtKB-KW"/>
</dbReference>
<dbReference type="PROSITE" id="PS01159">
    <property type="entry name" value="WW_DOMAIN_1"/>
    <property type="match status" value="1"/>
</dbReference>
<feature type="compositionally biased region" description="Gly residues" evidence="8">
    <location>
        <begin position="961"/>
        <end position="1045"/>
    </location>
</feature>
<evidence type="ECO:0000313" key="13">
    <source>
        <dbReference type="EMBL" id="CAA2988867.1"/>
    </source>
</evidence>
<evidence type="ECO:0000313" key="14">
    <source>
        <dbReference type="Proteomes" id="UP000594638"/>
    </source>
</evidence>
<feature type="compositionally biased region" description="Low complexity" evidence="8">
    <location>
        <begin position="206"/>
        <end position="255"/>
    </location>
</feature>
<protein>
    <recommendedName>
        <fullName evidence="1">RNA helicase</fullName>
        <ecNumber evidence="1">3.6.4.13</ecNumber>
    </recommendedName>
</protein>
<feature type="domain" description="DEAD-box RNA helicase Q" evidence="12">
    <location>
        <begin position="562"/>
        <end position="590"/>
    </location>
</feature>
<evidence type="ECO:0000256" key="8">
    <source>
        <dbReference type="SAM" id="MobiDB-lite"/>
    </source>
</evidence>
<evidence type="ECO:0000259" key="9">
    <source>
        <dbReference type="PROSITE" id="PS50020"/>
    </source>
</evidence>
<dbReference type="SMART" id="SM00487">
    <property type="entry name" value="DEXDc"/>
    <property type="match status" value="1"/>
</dbReference>
<evidence type="ECO:0000256" key="6">
    <source>
        <dbReference type="ARBA" id="ARBA00022884"/>
    </source>
</evidence>
<feature type="compositionally biased region" description="Pro residues" evidence="8">
    <location>
        <begin position="118"/>
        <end position="133"/>
    </location>
</feature>
<dbReference type="EC" id="3.6.4.13" evidence="1"/>
<feature type="compositionally biased region" description="Basic and acidic residues" evidence="8">
    <location>
        <begin position="1146"/>
        <end position="1163"/>
    </location>
</feature>
<dbReference type="SMART" id="SM00456">
    <property type="entry name" value="WW"/>
    <property type="match status" value="1"/>
</dbReference>
<dbReference type="PROSITE" id="PS51195">
    <property type="entry name" value="Q_MOTIF"/>
    <property type="match status" value="1"/>
</dbReference>
<dbReference type="CDD" id="cd00201">
    <property type="entry name" value="WW"/>
    <property type="match status" value="1"/>
</dbReference>
<dbReference type="Pfam" id="PF00271">
    <property type="entry name" value="Helicase_C"/>
    <property type="match status" value="1"/>
</dbReference>
<dbReference type="InterPro" id="IPR000629">
    <property type="entry name" value="RNA-helicase_DEAD-box_CS"/>
</dbReference>
<feature type="domain" description="Helicase C-terminal" evidence="11">
    <location>
        <begin position="796"/>
        <end position="940"/>
    </location>
</feature>
<feature type="region of interest" description="Disordered" evidence="8">
    <location>
        <begin position="1059"/>
        <end position="1180"/>
    </location>
</feature>
<feature type="compositionally biased region" description="Polar residues" evidence="8">
    <location>
        <begin position="194"/>
        <end position="205"/>
    </location>
</feature>
<feature type="compositionally biased region" description="Basic and acidic residues" evidence="8">
    <location>
        <begin position="1077"/>
        <end position="1093"/>
    </location>
</feature>
<feature type="domain" description="Helicase ATP-binding" evidence="10">
    <location>
        <begin position="593"/>
        <end position="767"/>
    </location>
</feature>
<evidence type="ECO:0000256" key="2">
    <source>
        <dbReference type="ARBA" id="ARBA00022741"/>
    </source>
</evidence>
<dbReference type="CDD" id="cd18787">
    <property type="entry name" value="SF2_C_DEAD"/>
    <property type="match status" value="1"/>
</dbReference>
<evidence type="ECO:0000256" key="4">
    <source>
        <dbReference type="ARBA" id="ARBA00022806"/>
    </source>
</evidence>
<gene>
    <name evidence="13" type="ORF">OLEA9_A014310</name>
</gene>
<keyword evidence="6" id="KW-0694">RNA-binding</keyword>
<dbReference type="Gene3D" id="3.40.50.300">
    <property type="entry name" value="P-loop containing nucleotide triphosphate hydrolases"/>
    <property type="match status" value="2"/>
</dbReference>
<name>A0A8S0S9R8_OLEEU</name>
<dbReference type="SUPFAM" id="SSF51045">
    <property type="entry name" value="WW domain"/>
    <property type="match status" value="1"/>
</dbReference>
<feature type="region of interest" description="Disordered" evidence="8">
    <location>
        <begin position="951"/>
        <end position="1045"/>
    </location>
</feature>
<dbReference type="GO" id="GO:0003724">
    <property type="term" value="F:RNA helicase activity"/>
    <property type="evidence" value="ECO:0007669"/>
    <property type="project" value="UniProtKB-EC"/>
</dbReference>
<feature type="region of interest" description="Disordered" evidence="8">
    <location>
        <begin position="114"/>
        <end position="255"/>
    </location>
</feature>
<dbReference type="InterPro" id="IPR011545">
    <property type="entry name" value="DEAD/DEAH_box_helicase_dom"/>
</dbReference>
<feature type="compositionally biased region" description="Polar residues" evidence="8">
    <location>
        <begin position="145"/>
        <end position="163"/>
    </location>
</feature>
<feature type="compositionally biased region" description="Polar residues" evidence="8">
    <location>
        <begin position="1214"/>
        <end position="1223"/>
    </location>
</feature>
<evidence type="ECO:0000259" key="10">
    <source>
        <dbReference type="PROSITE" id="PS51192"/>
    </source>
</evidence>
<dbReference type="InterPro" id="IPR027417">
    <property type="entry name" value="P-loop_NTPase"/>
</dbReference>
<feature type="compositionally biased region" description="Polar residues" evidence="8">
    <location>
        <begin position="1169"/>
        <end position="1180"/>
    </location>
</feature>
<evidence type="ECO:0000259" key="12">
    <source>
        <dbReference type="PROSITE" id="PS51195"/>
    </source>
</evidence>
<dbReference type="AlphaFoldDB" id="A0A8S0S9R8"/>
<keyword evidence="14" id="KW-1185">Reference proteome</keyword>
<dbReference type="PROSITE" id="PS51194">
    <property type="entry name" value="HELICASE_CTER"/>
    <property type="match status" value="1"/>
</dbReference>
<organism evidence="13 14">
    <name type="scientific">Olea europaea subsp. europaea</name>
    <dbReference type="NCBI Taxonomy" id="158383"/>
    <lineage>
        <taxon>Eukaryota</taxon>
        <taxon>Viridiplantae</taxon>
        <taxon>Streptophyta</taxon>
        <taxon>Embryophyta</taxon>
        <taxon>Tracheophyta</taxon>
        <taxon>Spermatophyta</taxon>
        <taxon>Magnoliopsida</taxon>
        <taxon>eudicotyledons</taxon>
        <taxon>Gunneridae</taxon>
        <taxon>Pentapetalae</taxon>
        <taxon>asterids</taxon>
        <taxon>lamiids</taxon>
        <taxon>Lamiales</taxon>
        <taxon>Oleaceae</taxon>
        <taxon>Oleeae</taxon>
        <taxon>Olea</taxon>
    </lineage>
</organism>
<sequence>MCFCEREKEWMKKRKPVQYAELTAPLGFYRPPEDRISNDIKSSKLERKEGKVIRCISQLSIIINMETPEAVTPATGPRYAPDDPTLPQPWKGLIDGSTNLLYYWNPETNVTQYEKPEALPPPLPSGPPPPPTVSTPKMNPVPVVRSQQPDGVQGQQNLQMTQIQHLQGQQMSSSLQQQTQVAPPAAQQKVAHTELQQGSQLGPSMQHQSHLSQQQFRPQLMQQPGQQMPPSVGQIPILPGQQGLPQGHPQSTQQVPMQPVQQTSYQGMHQMPQGPQGQMYSGAQMGHPHGYPLTPQQNQYTYQQNMHPQGPPDSSQQAQHLMQGQQFSHQQEHKMGFPPRYDLEIQQGKQTGFSPVHIQQTGTLSAQNLPANSIHAPHIGIQPSQTMQYDRSSVNVQQSGADLAVKSGGSRFQNETGHGVIHGQQQQNLPLVGSKMAYEENPIGRTGNDYSYNLNKDGRAMPQHPKLAALPMTRTQQESRMRDFPPQNVAINLPGQSNSPAGPPMHASYGHATVNPPFPGNSLVRPPGMMGPSDAIPLSAAEIYREQHEVTATGDNVPAPFMTFEATGFPPEILHEIHFAGFSAPTPIQAQTWPIALQNRDIVAIAKTGSGKTLGYLIPAFIHLRRRQNNPLNGPTVLVLAPTRELATQIQDEAIKFGRSSRVSCTCLYGGAPKGPQLKELDRGADFVVATPGRLNDILEMKRIDFRQVSLLVLDEADRMLDMGFEPQIRKIVNEIPPRRQTLMYTATWPKEVRKIASDLLVNPVQVNIGSVDELAANKSITQYVEVVPEMQKQRRLEQILRSQERGSKAIIFCSTKKLCDQLARSLGRNFGAAAIHGDKNQGERDWVLNQFRTGKSPVLVATDVAARGLDIRDIRVVVNYDFPTGIEDYVHRIGRTGRAGATGIAYTFFSEQDWKYAADLVKVLEGANQPVPPEVREIALRGGPGYGKDRGGVNRFDSVDGGGRWDSGGRGGMRDGGFGGRGGMRDGFGGRGGGRDGGFGGRGGMRDGGFGARGGMRDGGFGGRGGMRDGGFGGRGGVRDGGFSGARIGWDRNERGTRDQYHNLDVPGRGRGRGRGRFDNRREISDRKRERSYSSSPERVRTWGYSRSRSRSSSRSRSRDRSYSRSRSWSRSRSRSRSRGRSRSRSYDRYERRPPRKSKFDQMDVSVPNVSAPESGTSATYLSTQGKEFSGAEPLERVPLAASVNTGFPDAGSNPSNPATEP</sequence>
<feature type="domain" description="WW" evidence="9">
    <location>
        <begin position="84"/>
        <end position="118"/>
    </location>
</feature>
<feature type="compositionally biased region" description="Basic residues" evidence="8">
    <location>
        <begin position="1129"/>
        <end position="1145"/>
    </location>
</feature>
<proteinExistence type="predicted"/>
<dbReference type="PROSITE" id="PS50020">
    <property type="entry name" value="WW_DOMAIN_2"/>
    <property type="match status" value="1"/>
</dbReference>
<dbReference type="SUPFAM" id="SSF52540">
    <property type="entry name" value="P-loop containing nucleoside triphosphate hydrolases"/>
    <property type="match status" value="1"/>
</dbReference>
<dbReference type="InterPro" id="IPR014001">
    <property type="entry name" value="Helicase_ATP-bd"/>
</dbReference>
<feature type="short sequence motif" description="Q motif" evidence="7">
    <location>
        <begin position="562"/>
        <end position="590"/>
    </location>
</feature>
<comment type="caution">
    <text evidence="13">The sequence shown here is derived from an EMBL/GenBank/DDBJ whole genome shotgun (WGS) entry which is preliminary data.</text>
</comment>
<dbReference type="PANTHER" id="PTHR47958">
    <property type="entry name" value="ATP-DEPENDENT RNA HELICASE DBP3"/>
    <property type="match status" value="1"/>
</dbReference>